<dbReference type="PROSITE" id="PS51034">
    <property type="entry name" value="ZP_2"/>
    <property type="match status" value="1"/>
</dbReference>
<dbReference type="PANTHER" id="PTHR14002">
    <property type="entry name" value="ENDOGLIN/TGF-BETA RECEPTOR TYPE III"/>
    <property type="match status" value="1"/>
</dbReference>
<comment type="caution">
    <text evidence="5">The sequence shown here is derived from an EMBL/GenBank/DDBJ whole genome shotgun (WGS) entry which is preliminary data.</text>
</comment>
<name>A0AAV7TLC7_PLEWA</name>
<evidence type="ECO:0000259" key="4">
    <source>
        <dbReference type="PROSITE" id="PS51034"/>
    </source>
</evidence>
<dbReference type="Gene3D" id="2.60.40.4100">
    <property type="entry name" value="Zona pellucida, ZP-C domain"/>
    <property type="match status" value="1"/>
</dbReference>
<evidence type="ECO:0000256" key="1">
    <source>
        <dbReference type="ARBA" id="ARBA00022729"/>
    </source>
</evidence>
<sequence>MGRQEIGLLLGVLLAALLREAGAVTCASASSSLPSCPDPTCNGQCIGDVGCYCNIGAIPCLPSECDPSTTPCCPVGLFWHSDASCCSDELNCEPACAIDERCTDNAGFAECVCLPDTYLHASRSDIVPTIECSSSEMTVSLKKCLLERFKYSIPDMHFTDPNCTNPTYAVVGGDVARVKAQAVPLPGVCGNNMTINTVDKKMTFSNVLYVPPDTSGGLIISSILKINFSCTYNMTMQTSLQTALRPIIGTVTLPSVNGSGTISATMAAYMSNSYTDPYTVDKTLTVGDPLYIGISTTFQDGDTFRLRADKCVASPTNSTQSGVVLISGGCAATGDTDVQIIHNGDSLEVMFKIETFAFADQSEVYMTCEISLCKNTTLDDCKVSDGR</sequence>
<dbReference type="InterPro" id="IPR042235">
    <property type="entry name" value="ZP-C_dom"/>
</dbReference>
<evidence type="ECO:0000313" key="5">
    <source>
        <dbReference type="EMBL" id="KAJ1176588.1"/>
    </source>
</evidence>
<accession>A0AAV7TLC7</accession>
<dbReference type="Pfam" id="PF00100">
    <property type="entry name" value="Zona_pellucida"/>
    <property type="match status" value="1"/>
</dbReference>
<proteinExistence type="predicted"/>
<dbReference type="InterPro" id="IPR001507">
    <property type="entry name" value="ZP_dom"/>
</dbReference>
<dbReference type="Gene3D" id="2.60.40.3210">
    <property type="entry name" value="Zona pellucida, ZP-N domain"/>
    <property type="match status" value="1"/>
</dbReference>
<evidence type="ECO:0000256" key="3">
    <source>
        <dbReference type="SAM" id="SignalP"/>
    </source>
</evidence>
<keyword evidence="2" id="KW-1015">Disulfide bond</keyword>
<keyword evidence="1 3" id="KW-0732">Signal</keyword>
<dbReference type="EMBL" id="JANPWB010000006">
    <property type="protein sequence ID" value="KAJ1176588.1"/>
    <property type="molecule type" value="Genomic_DNA"/>
</dbReference>
<dbReference type="AlphaFoldDB" id="A0AAV7TLC7"/>
<dbReference type="InterPro" id="IPR055355">
    <property type="entry name" value="ZP-C"/>
</dbReference>
<evidence type="ECO:0000313" key="6">
    <source>
        <dbReference type="Proteomes" id="UP001066276"/>
    </source>
</evidence>
<dbReference type="SMART" id="SM00241">
    <property type="entry name" value="ZP"/>
    <property type="match status" value="1"/>
</dbReference>
<feature type="domain" description="ZP" evidence="4">
    <location>
        <begin position="131"/>
        <end position="387"/>
    </location>
</feature>
<keyword evidence="6" id="KW-1185">Reference proteome</keyword>
<gene>
    <name evidence="5" type="ORF">NDU88_001861</name>
</gene>
<feature type="signal peptide" evidence="3">
    <location>
        <begin position="1"/>
        <end position="23"/>
    </location>
</feature>
<reference evidence="5" key="1">
    <citation type="journal article" date="2022" name="bioRxiv">
        <title>Sequencing and chromosome-scale assembly of the giantPleurodeles waltlgenome.</title>
        <authorList>
            <person name="Brown T."/>
            <person name="Elewa A."/>
            <person name="Iarovenko S."/>
            <person name="Subramanian E."/>
            <person name="Araus A.J."/>
            <person name="Petzold A."/>
            <person name="Susuki M."/>
            <person name="Suzuki K.-i.T."/>
            <person name="Hayashi T."/>
            <person name="Toyoda A."/>
            <person name="Oliveira C."/>
            <person name="Osipova E."/>
            <person name="Leigh N.D."/>
            <person name="Simon A."/>
            <person name="Yun M.H."/>
        </authorList>
    </citation>
    <scope>NUCLEOTIDE SEQUENCE</scope>
    <source>
        <strain evidence="5">20211129_DDA</strain>
        <tissue evidence="5">Liver</tissue>
    </source>
</reference>
<feature type="chain" id="PRO_5043911069" description="ZP domain-containing protein" evidence="3">
    <location>
        <begin position="24"/>
        <end position="387"/>
    </location>
</feature>
<dbReference type="InterPro" id="IPR055356">
    <property type="entry name" value="ZP-N"/>
</dbReference>
<organism evidence="5 6">
    <name type="scientific">Pleurodeles waltl</name>
    <name type="common">Iberian ribbed newt</name>
    <dbReference type="NCBI Taxonomy" id="8319"/>
    <lineage>
        <taxon>Eukaryota</taxon>
        <taxon>Metazoa</taxon>
        <taxon>Chordata</taxon>
        <taxon>Craniata</taxon>
        <taxon>Vertebrata</taxon>
        <taxon>Euteleostomi</taxon>
        <taxon>Amphibia</taxon>
        <taxon>Batrachia</taxon>
        <taxon>Caudata</taxon>
        <taxon>Salamandroidea</taxon>
        <taxon>Salamandridae</taxon>
        <taxon>Pleurodelinae</taxon>
        <taxon>Pleurodeles</taxon>
    </lineage>
</organism>
<protein>
    <recommendedName>
        <fullName evidence="4">ZP domain-containing protein</fullName>
    </recommendedName>
</protein>
<dbReference type="Pfam" id="PF23344">
    <property type="entry name" value="ZP-N"/>
    <property type="match status" value="1"/>
</dbReference>
<dbReference type="PANTHER" id="PTHR14002:SF61">
    <property type="entry name" value="UROMODULIN"/>
    <property type="match status" value="1"/>
</dbReference>
<dbReference type="Proteomes" id="UP001066276">
    <property type="component" value="Chromosome 3_2"/>
</dbReference>
<evidence type="ECO:0000256" key="2">
    <source>
        <dbReference type="ARBA" id="ARBA00023157"/>
    </source>
</evidence>